<dbReference type="EMBL" id="DRBS01000406">
    <property type="protein sequence ID" value="HDD45370.1"/>
    <property type="molecule type" value="Genomic_DNA"/>
</dbReference>
<proteinExistence type="predicted"/>
<evidence type="ECO:0000256" key="1">
    <source>
        <dbReference type="SAM" id="Coils"/>
    </source>
</evidence>
<keyword evidence="1" id="KW-0175">Coiled coil</keyword>
<dbReference type="AlphaFoldDB" id="A0A7C0Y8V2"/>
<comment type="caution">
    <text evidence="2">The sequence shown here is derived from an EMBL/GenBank/DDBJ whole genome shotgun (WGS) entry which is preliminary data.</text>
</comment>
<gene>
    <name evidence="2" type="ORF">ENG63_11015</name>
</gene>
<organism evidence="2">
    <name type="scientific">Desulfofervidus auxilii</name>
    <dbReference type="NCBI Taxonomy" id="1621989"/>
    <lineage>
        <taxon>Bacteria</taxon>
        <taxon>Pseudomonadati</taxon>
        <taxon>Thermodesulfobacteriota</taxon>
        <taxon>Candidatus Desulfofervidia</taxon>
        <taxon>Candidatus Desulfofervidales</taxon>
        <taxon>Candidatus Desulfofervidaceae</taxon>
        <taxon>Candidatus Desulfofervidus</taxon>
    </lineage>
</organism>
<dbReference type="Proteomes" id="UP000886289">
    <property type="component" value="Unassembled WGS sequence"/>
</dbReference>
<protein>
    <submittedName>
        <fullName evidence="2">Uncharacterized protein</fullName>
    </submittedName>
</protein>
<sequence length="91" mass="10896">MKLHLRKFNQFLEKTKQNLRKDEKEKIEFYLNKIATQKVFSFDECKEFKILVEKIRQALSEKEKEEFDWIAPTLLSFALAMIVDELGPLSK</sequence>
<name>A0A7C0Y8V2_DESA2</name>
<feature type="coiled-coil region" evidence="1">
    <location>
        <begin position="5"/>
        <end position="65"/>
    </location>
</feature>
<accession>A0A7C0Y8V2</accession>
<reference evidence="2" key="1">
    <citation type="journal article" date="2020" name="mSystems">
        <title>Genome- and Community-Level Interaction Insights into Carbon Utilization and Element Cycling Functions of Hydrothermarchaeota in Hydrothermal Sediment.</title>
        <authorList>
            <person name="Zhou Z."/>
            <person name="Liu Y."/>
            <person name="Xu W."/>
            <person name="Pan J."/>
            <person name="Luo Z.H."/>
            <person name="Li M."/>
        </authorList>
    </citation>
    <scope>NUCLEOTIDE SEQUENCE [LARGE SCALE GENOMIC DNA]</scope>
    <source>
        <strain evidence="2">HyVt-233</strain>
    </source>
</reference>
<evidence type="ECO:0000313" key="2">
    <source>
        <dbReference type="EMBL" id="HDD45370.1"/>
    </source>
</evidence>